<dbReference type="Proteomes" id="UP000324222">
    <property type="component" value="Unassembled WGS sequence"/>
</dbReference>
<feature type="coiled-coil region" evidence="1">
    <location>
        <begin position="52"/>
        <end position="93"/>
    </location>
</feature>
<organism evidence="2 3">
    <name type="scientific">Portunus trituberculatus</name>
    <name type="common">Swimming crab</name>
    <name type="synonym">Neptunus trituberculatus</name>
    <dbReference type="NCBI Taxonomy" id="210409"/>
    <lineage>
        <taxon>Eukaryota</taxon>
        <taxon>Metazoa</taxon>
        <taxon>Ecdysozoa</taxon>
        <taxon>Arthropoda</taxon>
        <taxon>Crustacea</taxon>
        <taxon>Multicrustacea</taxon>
        <taxon>Malacostraca</taxon>
        <taxon>Eumalacostraca</taxon>
        <taxon>Eucarida</taxon>
        <taxon>Decapoda</taxon>
        <taxon>Pleocyemata</taxon>
        <taxon>Brachyura</taxon>
        <taxon>Eubrachyura</taxon>
        <taxon>Portunoidea</taxon>
        <taxon>Portunidae</taxon>
        <taxon>Portuninae</taxon>
        <taxon>Portunus</taxon>
    </lineage>
</organism>
<accession>A0A5B7I9P7</accession>
<reference evidence="2 3" key="1">
    <citation type="submission" date="2019-05" db="EMBL/GenBank/DDBJ databases">
        <title>Another draft genome of Portunus trituberculatus and its Hox gene families provides insights of decapod evolution.</title>
        <authorList>
            <person name="Jeong J.-H."/>
            <person name="Song I."/>
            <person name="Kim S."/>
            <person name="Choi T."/>
            <person name="Kim D."/>
            <person name="Ryu S."/>
            <person name="Kim W."/>
        </authorList>
    </citation>
    <scope>NUCLEOTIDE SEQUENCE [LARGE SCALE GENOMIC DNA]</scope>
    <source>
        <tissue evidence="2">Muscle</tissue>
    </source>
</reference>
<comment type="caution">
    <text evidence="2">The sequence shown here is derived from an EMBL/GenBank/DDBJ whole genome shotgun (WGS) entry which is preliminary data.</text>
</comment>
<sequence length="194" mass="22543">MEQSSAARRMTESKHTPSCENQLCIETPVGLRKLTDDIMDKDFSRFRDERECEKVNSISQGLKEEIQEIKKQNDILKATCQDYKNSLRSLQVKVQDGIVDRAGSGLGDNKLNELQNEWKQEQEEEKVKFSEFVKRQIQENKVSVIEVIKEKEDLVSDAVDKKKNFVVFGVKEKKNPNKFTRECEERELAKTVIK</sequence>
<evidence type="ECO:0000313" key="3">
    <source>
        <dbReference type="Proteomes" id="UP000324222"/>
    </source>
</evidence>
<keyword evidence="1" id="KW-0175">Coiled coil</keyword>
<evidence type="ECO:0000313" key="2">
    <source>
        <dbReference type="EMBL" id="MPC78915.1"/>
    </source>
</evidence>
<protein>
    <submittedName>
        <fullName evidence="2">Uncharacterized protein</fullName>
    </submittedName>
</protein>
<keyword evidence="3" id="KW-1185">Reference proteome</keyword>
<proteinExistence type="predicted"/>
<gene>
    <name evidence="2" type="ORF">E2C01_073422</name>
</gene>
<dbReference type="AlphaFoldDB" id="A0A5B7I9P7"/>
<name>A0A5B7I9P7_PORTR</name>
<evidence type="ECO:0000256" key="1">
    <source>
        <dbReference type="SAM" id="Coils"/>
    </source>
</evidence>
<dbReference type="EMBL" id="VSRR010049711">
    <property type="protein sequence ID" value="MPC78915.1"/>
    <property type="molecule type" value="Genomic_DNA"/>
</dbReference>